<gene>
    <name evidence="2" type="ordered locus">Acid345_4007</name>
</gene>
<keyword evidence="1" id="KW-1133">Transmembrane helix</keyword>
<organism evidence="2 3">
    <name type="scientific">Koribacter versatilis (strain Ellin345)</name>
    <dbReference type="NCBI Taxonomy" id="204669"/>
    <lineage>
        <taxon>Bacteria</taxon>
        <taxon>Pseudomonadati</taxon>
        <taxon>Acidobacteriota</taxon>
        <taxon>Terriglobia</taxon>
        <taxon>Terriglobales</taxon>
        <taxon>Candidatus Korobacteraceae</taxon>
        <taxon>Candidatus Korobacter</taxon>
    </lineage>
</organism>
<reference evidence="2 3" key="1">
    <citation type="journal article" date="2009" name="Appl. Environ. Microbiol.">
        <title>Three genomes from the phylum Acidobacteria provide insight into the lifestyles of these microorganisms in soils.</title>
        <authorList>
            <person name="Ward N.L."/>
            <person name="Challacombe J.F."/>
            <person name="Janssen P.H."/>
            <person name="Henrissat B."/>
            <person name="Coutinho P.M."/>
            <person name="Wu M."/>
            <person name="Xie G."/>
            <person name="Haft D.H."/>
            <person name="Sait M."/>
            <person name="Badger J."/>
            <person name="Barabote R.D."/>
            <person name="Bradley B."/>
            <person name="Brettin T.S."/>
            <person name="Brinkac L.M."/>
            <person name="Bruce D."/>
            <person name="Creasy T."/>
            <person name="Daugherty S.C."/>
            <person name="Davidsen T.M."/>
            <person name="DeBoy R.T."/>
            <person name="Detter J.C."/>
            <person name="Dodson R.J."/>
            <person name="Durkin A.S."/>
            <person name="Ganapathy A."/>
            <person name="Gwinn-Giglio M."/>
            <person name="Han C.S."/>
            <person name="Khouri H."/>
            <person name="Kiss H."/>
            <person name="Kothari S.P."/>
            <person name="Madupu R."/>
            <person name="Nelson K.E."/>
            <person name="Nelson W.C."/>
            <person name="Paulsen I."/>
            <person name="Penn K."/>
            <person name="Ren Q."/>
            <person name="Rosovitz M.J."/>
            <person name="Selengut J.D."/>
            <person name="Shrivastava S."/>
            <person name="Sullivan S.A."/>
            <person name="Tapia R."/>
            <person name="Thompson L.S."/>
            <person name="Watkins K.L."/>
            <person name="Yang Q."/>
            <person name="Yu C."/>
            <person name="Zafar N."/>
            <person name="Zhou L."/>
            <person name="Kuske C.R."/>
        </authorList>
    </citation>
    <scope>NUCLEOTIDE SEQUENCE [LARGE SCALE GENOMIC DNA]</scope>
    <source>
        <strain evidence="2 3">Ellin345</strain>
    </source>
</reference>
<sequence>MKKRPISITIVSWVYIAAGCAGLIYHAPEWKTPSAEHWQIVWVSAVRLLAVVAGIAMLRGQNWSRWLTIAWMAIHVVISLFNSWEQAAMHAVLLTVVIWILVRQPARDYFSKTPA</sequence>
<feature type="transmembrane region" description="Helical" evidence="1">
    <location>
        <begin position="39"/>
        <end position="58"/>
    </location>
</feature>
<evidence type="ECO:0000313" key="2">
    <source>
        <dbReference type="EMBL" id="ABF43007.1"/>
    </source>
</evidence>
<evidence type="ECO:0000256" key="1">
    <source>
        <dbReference type="SAM" id="Phobius"/>
    </source>
</evidence>
<dbReference type="EMBL" id="CP000360">
    <property type="protein sequence ID" value="ABF43007.1"/>
    <property type="molecule type" value="Genomic_DNA"/>
</dbReference>
<dbReference type="HOGENOM" id="CLU_139830_1_0_0"/>
<protein>
    <recommendedName>
        <fullName evidence="4">Lipoprotein</fullName>
    </recommendedName>
</protein>
<dbReference type="EnsemblBacteria" id="ABF43007">
    <property type="protein sequence ID" value="ABF43007"/>
    <property type="gene ID" value="Acid345_4007"/>
</dbReference>
<dbReference type="OrthoDB" id="122507at2"/>
<keyword evidence="3" id="KW-1185">Reference proteome</keyword>
<feature type="transmembrane region" description="Helical" evidence="1">
    <location>
        <begin position="7"/>
        <end position="27"/>
    </location>
</feature>
<dbReference type="eggNOG" id="ENOG503346F">
    <property type="taxonomic scope" value="Bacteria"/>
</dbReference>
<keyword evidence="1" id="KW-0472">Membrane</keyword>
<keyword evidence="1" id="KW-0812">Transmembrane</keyword>
<evidence type="ECO:0000313" key="3">
    <source>
        <dbReference type="Proteomes" id="UP000002432"/>
    </source>
</evidence>
<name>Q1IJE3_KORVE</name>
<evidence type="ECO:0008006" key="4">
    <source>
        <dbReference type="Google" id="ProtNLM"/>
    </source>
</evidence>
<dbReference type="AlphaFoldDB" id="Q1IJE3"/>
<dbReference type="PROSITE" id="PS51257">
    <property type="entry name" value="PROKAR_LIPOPROTEIN"/>
    <property type="match status" value="1"/>
</dbReference>
<dbReference type="KEGG" id="aba:Acid345_4007"/>
<proteinExistence type="predicted"/>
<feature type="transmembrane region" description="Helical" evidence="1">
    <location>
        <begin position="87"/>
        <end position="102"/>
    </location>
</feature>
<dbReference type="Proteomes" id="UP000002432">
    <property type="component" value="Chromosome"/>
</dbReference>
<dbReference type="RefSeq" id="WP_011524806.1">
    <property type="nucleotide sequence ID" value="NC_008009.1"/>
</dbReference>
<accession>Q1IJE3</accession>